<proteinExistence type="predicted"/>
<dbReference type="STRING" id="1399860.A0A2C5XVG6"/>
<keyword evidence="1" id="KW-0732">Signal</keyword>
<feature type="chain" id="PRO_5012858210" description="Ecp2 effector protein domain-containing protein" evidence="1">
    <location>
        <begin position="17"/>
        <end position="223"/>
    </location>
</feature>
<evidence type="ECO:0000256" key="1">
    <source>
        <dbReference type="SAM" id="SignalP"/>
    </source>
</evidence>
<evidence type="ECO:0000313" key="2">
    <source>
        <dbReference type="EMBL" id="PHH59436.1"/>
    </source>
</evidence>
<evidence type="ECO:0000313" key="3">
    <source>
        <dbReference type="Proteomes" id="UP000226192"/>
    </source>
</evidence>
<accession>A0A2C5XVG6</accession>
<dbReference type="AlphaFoldDB" id="A0A2C5XVG6"/>
<dbReference type="PANTHER" id="PTHR35605:SF1">
    <property type="entry name" value="ECP2 EFFECTOR PROTEIN DOMAIN-CONTAINING PROTEIN-RELATED"/>
    <property type="match status" value="1"/>
</dbReference>
<keyword evidence="3" id="KW-1185">Reference proteome</keyword>
<dbReference type="EMBL" id="NJET01000206">
    <property type="protein sequence ID" value="PHH59436.1"/>
    <property type="molecule type" value="Genomic_DNA"/>
</dbReference>
<feature type="signal peptide" evidence="1">
    <location>
        <begin position="1"/>
        <end position="16"/>
    </location>
</feature>
<dbReference type="OrthoDB" id="10625783at2759"/>
<evidence type="ECO:0008006" key="4">
    <source>
        <dbReference type="Google" id="ProtNLM"/>
    </source>
</evidence>
<dbReference type="PANTHER" id="PTHR35605">
    <property type="entry name" value="ECP2 EFFECTOR PROTEIN DOMAIN-CONTAINING PROTEIN-RELATED"/>
    <property type="match status" value="1"/>
</dbReference>
<sequence>MKTFVLLLSAALSVFAAEEQEKHSMARDATPMILENDIAHLAAMGEEVGVVKEMTWSGQMHSAKDNHTYIGTIEQIAAVMEALGLNPLEEEDGFSMAPGTELKKRDVTSVECFHGQPTGIRIIREGIKYLNGRRKGGGYCFAPAKKRGRPGCSRVSCSNGGGIFLCNKTDDDYFNVPCKDIAHAAEALIEDCWVPDGLGSKVYVRGKANLSKDAYVLVTKTDC</sequence>
<reference evidence="2 3" key="1">
    <citation type="submission" date="2017-06" db="EMBL/GenBank/DDBJ databases">
        <title>Ant-infecting Ophiocordyceps genomes reveal a high diversity of potential behavioral manipulation genes and a possible major role for enterotoxins.</title>
        <authorList>
            <person name="De Bekker C."/>
            <person name="Evans H.C."/>
            <person name="Brachmann A."/>
            <person name="Hughes D.P."/>
        </authorList>
    </citation>
    <scope>NUCLEOTIDE SEQUENCE [LARGE SCALE GENOMIC DNA]</scope>
    <source>
        <strain evidence="2 3">Map64</strain>
    </source>
</reference>
<protein>
    <recommendedName>
        <fullName evidence="4">Ecp2 effector protein domain-containing protein</fullName>
    </recommendedName>
</protein>
<organism evidence="2 3">
    <name type="scientific">Ophiocordyceps australis</name>
    <dbReference type="NCBI Taxonomy" id="1399860"/>
    <lineage>
        <taxon>Eukaryota</taxon>
        <taxon>Fungi</taxon>
        <taxon>Dikarya</taxon>
        <taxon>Ascomycota</taxon>
        <taxon>Pezizomycotina</taxon>
        <taxon>Sordariomycetes</taxon>
        <taxon>Hypocreomycetidae</taxon>
        <taxon>Hypocreales</taxon>
        <taxon>Ophiocordycipitaceae</taxon>
        <taxon>Ophiocordyceps</taxon>
    </lineage>
</organism>
<name>A0A2C5XVG6_9HYPO</name>
<comment type="caution">
    <text evidence="2">The sequence shown here is derived from an EMBL/GenBank/DDBJ whole genome shotgun (WGS) entry which is preliminary data.</text>
</comment>
<gene>
    <name evidence="2" type="ORF">CDD81_3196</name>
</gene>
<dbReference type="Proteomes" id="UP000226192">
    <property type="component" value="Unassembled WGS sequence"/>
</dbReference>